<dbReference type="Pfam" id="PF01103">
    <property type="entry name" value="Omp85"/>
    <property type="match status" value="1"/>
</dbReference>
<keyword evidence="5" id="KW-1185">Reference proteome</keyword>
<name>A0A6M1SSZ2_9BACT</name>
<dbReference type="Proteomes" id="UP000473278">
    <property type="component" value="Unassembled WGS sequence"/>
</dbReference>
<dbReference type="RefSeq" id="WP_165138438.1">
    <property type="nucleotide sequence ID" value="NZ_JAALLT010000001.1"/>
</dbReference>
<keyword evidence="2" id="KW-0472">Membrane</keyword>
<evidence type="ECO:0000256" key="1">
    <source>
        <dbReference type="ARBA" id="ARBA00004370"/>
    </source>
</evidence>
<gene>
    <name evidence="4" type="ORF">G3570_01415</name>
</gene>
<reference evidence="4 5" key="1">
    <citation type="submission" date="2020-02" db="EMBL/GenBank/DDBJ databases">
        <title>Balneolaceae bacterium YR4-1, complete genome.</title>
        <authorList>
            <person name="Li Y."/>
            <person name="Wu S."/>
        </authorList>
    </citation>
    <scope>NUCLEOTIDE SEQUENCE [LARGE SCALE GENOMIC DNA]</scope>
    <source>
        <strain evidence="4 5">YR4-1</strain>
    </source>
</reference>
<feature type="domain" description="Bacterial surface antigen (D15)" evidence="3">
    <location>
        <begin position="205"/>
        <end position="380"/>
    </location>
</feature>
<accession>A0A6M1SSZ2</accession>
<comment type="caution">
    <text evidence="4">The sequence shown here is derived from an EMBL/GenBank/DDBJ whole genome shotgun (WGS) entry which is preliminary data.</text>
</comment>
<dbReference type="AlphaFoldDB" id="A0A6M1SSZ2"/>
<protein>
    <submittedName>
        <fullName evidence="4">BamA/TamA family outer membrane protein</fullName>
    </submittedName>
</protein>
<dbReference type="Gene3D" id="2.40.160.50">
    <property type="entry name" value="membrane protein fhac: a member of the omp85/tpsb transporter family"/>
    <property type="match status" value="1"/>
</dbReference>
<proteinExistence type="predicted"/>
<evidence type="ECO:0000313" key="4">
    <source>
        <dbReference type="EMBL" id="NGP75276.1"/>
    </source>
</evidence>
<evidence type="ECO:0000256" key="2">
    <source>
        <dbReference type="ARBA" id="ARBA00023136"/>
    </source>
</evidence>
<comment type="subcellular location">
    <subcellularLocation>
        <location evidence="1">Membrane</location>
    </subcellularLocation>
</comment>
<dbReference type="EMBL" id="JAALLT010000001">
    <property type="protein sequence ID" value="NGP75276.1"/>
    <property type="molecule type" value="Genomic_DNA"/>
</dbReference>
<dbReference type="GO" id="GO:0019867">
    <property type="term" value="C:outer membrane"/>
    <property type="evidence" value="ECO:0007669"/>
    <property type="project" value="InterPro"/>
</dbReference>
<organism evidence="4 5">
    <name type="scientific">Halalkalibaculum roseum</name>
    <dbReference type="NCBI Taxonomy" id="2709311"/>
    <lineage>
        <taxon>Bacteria</taxon>
        <taxon>Pseudomonadati</taxon>
        <taxon>Balneolota</taxon>
        <taxon>Balneolia</taxon>
        <taxon>Balneolales</taxon>
        <taxon>Balneolaceae</taxon>
        <taxon>Halalkalibaculum</taxon>
    </lineage>
</organism>
<evidence type="ECO:0000313" key="5">
    <source>
        <dbReference type="Proteomes" id="UP000473278"/>
    </source>
</evidence>
<dbReference type="InterPro" id="IPR000184">
    <property type="entry name" value="Bac_surfAg_D15"/>
</dbReference>
<sequence>MKNSVSYRVSRANVSGLCVLIAGLFLCLPFRSHSQQSVSDSTDYSNANIVLPAISSSPETSLLFGGVAIRQFKPGESQDDTRSSMLMFSAIYTLKNQVSIGLQPSVYLPGESWLVEGMYSFTFFPDSFWGIGRNTLEEDEMKVISRQLFLQQGVLKKVYNHLFMGPQFRWTSTYDIRFEDMEGDIIANPSVTGAEGYRGLGMGVMLRLDDRNRSTTPTSGGLYQISLLHNPSFISSGATYTSYLADGRRYIDVSGNGRSVLGFHGVMQSRTGSPPFMDMAALGGESIMRGYYAGRYRDNHAAQFQTEFRQHVIGRFGFTLFAAAGQVWHSFDDMNLDRTLWSGGGGLRFNLNKKDPINIRMDMAFGRNISGFYFTLGEAF</sequence>
<evidence type="ECO:0000259" key="3">
    <source>
        <dbReference type="Pfam" id="PF01103"/>
    </source>
</evidence>